<name>A0A2C9WKP6_MANES</name>
<gene>
    <name evidence="5" type="ORF">MANES_01G138400v8</name>
</gene>
<sequence length="359" mass="40445">MDVEKLFHMTGGIGDHSYAKNSSLQKKASDMVKHITIEAIQEVYLKLAPKSFGIADLGCSSGPNTLSIIKDIVEAIEAVSCKMMSPPATEFRVYLNDLPTNDFNSVFRSLPDFYKELKKQRNGGSPSLFIAGYPGSFYGRIFPNNCLHFVYSSFSLHWLSQIPAGLYDEQGRSINKGKVYISECSPAVVSQAYFKQFQEDFSMFLGSRSRELTAGGCMVLILLGRIGPDHVDRGNSFFWELLSRSLAILVSQGQIEKEKLDSYDANFYAPSKEEIEGEIRREGSFELVRFEMFETDKVTRNYGADVAMTVRAVQESMISHHFGHQILDPLFEIYASLVDEEIVQQDINPIQFALVLRKL</sequence>
<dbReference type="OrthoDB" id="1523883at2759"/>
<proteinExistence type="predicted"/>
<organism evidence="5 6">
    <name type="scientific">Manihot esculenta</name>
    <name type="common">Cassava</name>
    <name type="synonym">Jatropha manihot</name>
    <dbReference type="NCBI Taxonomy" id="3983"/>
    <lineage>
        <taxon>Eukaryota</taxon>
        <taxon>Viridiplantae</taxon>
        <taxon>Streptophyta</taxon>
        <taxon>Embryophyta</taxon>
        <taxon>Tracheophyta</taxon>
        <taxon>Spermatophyta</taxon>
        <taxon>Magnoliopsida</taxon>
        <taxon>eudicotyledons</taxon>
        <taxon>Gunneridae</taxon>
        <taxon>Pentapetalae</taxon>
        <taxon>rosids</taxon>
        <taxon>fabids</taxon>
        <taxon>Malpighiales</taxon>
        <taxon>Euphorbiaceae</taxon>
        <taxon>Crotonoideae</taxon>
        <taxon>Manihoteae</taxon>
        <taxon>Manihot</taxon>
    </lineage>
</organism>
<dbReference type="InterPro" id="IPR042086">
    <property type="entry name" value="MeTrfase_capping"/>
</dbReference>
<comment type="caution">
    <text evidence="5">The sequence shown here is derived from an EMBL/GenBank/DDBJ whole genome shotgun (WGS) entry which is preliminary data.</text>
</comment>
<dbReference type="AlphaFoldDB" id="A0A2C9WKP6"/>
<dbReference type="Gramene" id="Manes.01G138400.1.v8.1">
    <property type="protein sequence ID" value="Manes.01G138400.1.v8.1.CDS"/>
    <property type="gene ID" value="Manes.01G138400.v8.1"/>
</dbReference>
<reference evidence="6" key="1">
    <citation type="journal article" date="2016" name="Nat. Biotechnol.">
        <title>Sequencing wild and cultivated cassava and related species reveals extensive interspecific hybridization and genetic diversity.</title>
        <authorList>
            <person name="Bredeson J.V."/>
            <person name="Lyons J.B."/>
            <person name="Prochnik S.E."/>
            <person name="Wu G.A."/>
            <person name="Ha C.M."/>
            <person name="Edsinger-Gonzales E."/>
            <person name="Grimwood J."/>
            <person name="Schmutz J."/>
            <person name="Rabbi I.Y."/>
            <person name="Egesi C."/>
            <person name="Nauluvula P."/>
            <person name="Lebot V."/>
            <person name="Ndunguru J."/>
            <person name="Mkamilo G."/>
            <person name="Bart R.S."/>
            <person name="Setter T.L."/>
            <person name="Gleadow R.M."/>
            <person name="Kulakow P."/>
            <person name="Ferguson M.E."/>
            <person name="Rounsley S."/>
            <person name="Rokhsar D.S."/>
        </authorList>
    </citation>
    <scope>NUCLEOTIDE SEQUENCE [LARGE SCALE GENOMIC DNA]</scope>
    <source>
        <strain evidence="6">cv. AM560-2</strain>
    </source>
</reference>
<evidence type="ECO:0000256" key="3">
    <source>
        <dbReference type="ARBA" id="ARBA00022723"/>
    </source>
</evidence>
<evidence type="ECO:0008006" key="7">
    <source>
        <dbReference type="Google" id="ProtNLM"/>
    </source>
</evidence>
<accession>A0A2C9WKP6</accession>
<protein>
    <recommendedName>
        <fullName evidence="7">Jasmonate O-methyltransferase</fullName>
    </recommendedName>
</protein>
<dbReference type="Gene3D" id="3.40.50.150">
    <property type="entry name" value="Vaccinia Virus protein VP39"/>
    <property type="match status" value="1"/>
</dbReference>
<dbReference type="GO" id="GO:0046872">
    <property type="term" value="F:metal ion binding"/>
    <property type="evidence" value="ECO:0007669"/>
    <property type="project" value="UniProtKB-KW"/>
</dbReference>
<keyword evidence="1" id="KW-0489">Methyltransferase</keyword>
<evidence type="ECO:0000256" key="2">
    <source>
        <dbReference type="ARBA" id="ARBA00022679"/>
    </source>
</evidence>
<dbReference type="InterPro" id="IPR029063">
    <property type="entry name" value="SAM-dependent_MTases_sf"/>
</dbReference>
<evidence type="ECO:0000256" key="1">
    <source>
        <dbReference type="ARBA" id="ARBA00022603"/>
    </source>
</evidence>
<keyword evidence="2" id="KW-0808">Transferase</keyword>
<keyword evidence="6" id="KW-1185">Reference proteome</keyword>
<dbReference type="SUPFAM" id="SSF53335">
    <property type="entry name" value="S-adenosyl-L-methionine-dependent methyltransferases"/>
    <property type="match status" value="1"/>
</dbReference>
<dbReference type="Gene3D" id="1.10.1200.270">
    <property type="entry name" value="Methyltransferase, alpha-helical capping domain"/>
    <property type="match status" value="1"/>
</dbReference>
<keyword evidence="3" id="KW-0479">Metal-binding</keyword>
<evidence type="ECO:0000313" key="5">
    <source>
        <dbReference type="EMBL" id="OAY60782.1"/>
    </source>
</evidence>
<dbReference type="GO" id="GO:0032259">
    <property type="term" value="P:methylation"/>
    <property type="evidence" value="ECO:0000318"/>
    <property type="project" value="GO_Central"/>
</dbReference>
<dbReference type="EMBL" id="CM004387">
    <property type="protein sequence ID" value="OAY60782.1"/>
    <property type="molecule type" value="Genomic_DNA"/>
</dbReference>
<dbReference type="Proteomes" id="UP000091857">
    <property type="component" value="Chromosome 1"/>
</dbReference>
<dbReference type="OMA" id="SWAIQWL"/>
<keyword evidence="4" id="KW-0460">Magnesium</keyword>
<evidence type="ECO:0000313" key="6">
    <source>
        <dbReference type="Proteomes" id="UP000091857"/>
    </source>
</evidence>
<dbReference type="STRING" id="3983.A0A2C9WKP6"/>
<evidence type="ECO:0000256" key="4">
    <source>
        <dbReference type="ARBA" id="ARBA00022842"/>
    </source>
</evidence>
<dbReference type="Pfam" id="PF03492">
    <property type="entry name" value="Methyltransf_7"/>
    <property type="match status" value="1"/>
</dbReference>
<dbReference type="InterPro" id="IPR005299">
    <property type="entry name" value="MeTrfase_7"/>
</dbReference>
<dbReference type="PANTHER" id="PTHR31009">
    <property type="entry name" value="S-ADENOSYL-L-METHIONINE:CARBOXYL METHYLTRANSFERASE FAMILY PROTEIN"/>
    <property type="match status" value="1"/>
</dbReference>
<dbReference type="GO" id="GO:0008757">
    <property type="term" value="F:S-adenosylmethionine-dependent methyltransferase activity"/>
    <property type="evidence" value="ECO:0000318"/>
    <property type="project" value="GO_Central"/>
</dbReference>